<dbReference type="SMART" id="SM00091">
    <property type="entry name" value="PAS"/>
    <property type="match status" value="1"/>
</dbReference>
<dbReference type="FunFam" id="1.10.287.130:FF:000001">
    <property type="entry name" value="Two-component sensor histidine kinase"/>
    <property type="match status" value="1"/>
</dbReference>
<dbReference type="SMART" id="SM00388">
    <property type="entry name" value="HisKA"/>
    <property type="match status" value="1"/>
</dbReference>
<reference evidence="15" key="1">
    <citation type="submission" date="2016-10" db="EMBL/GenBank/DDBJ databases">
        <authorList>
            <person name="Varghese N."/>
            <person name="Submissions S."/>
        </authorList>
    </citation>
    <scope>NUCLEOTIDE SEQUENCE [LARGE SCALE GENOMIC DNA]</scope>
    <source>
        <strain evidence="15">ATCC 25963</strain>
    </source>
</reference>
<dbReference type="STRING" id="54.SAMN02745121_02224"/>
<dbReference type="InterPro" id="IPR011006">
    <property type="entry name" value="CheY-like_superfamily"/>
</dbReference>
<keyword evidence="6" id="KW-0902">Two-component regulatory system</keyword>
<comment type="catalytic activity">
    <reaction evidence="1">
        <text>ATP + protein L-histidine = ADP + protein N-phospho-L-histidine.</text>
        <dbReference type="EC" id="2.7.13.3"/>
    </reaction>
</comment>
<keyword evidence="9" id="KW-0175">Coiled coil</keyword>
<dbReference type="PANTHER" id="PTHR43047:SF72">
    <property type="entry name" value="OSMOSENSING HISTIDINE PROTEIN KINASE SLN1"/>
    <property type="match status" value="1"/>
</dbReference>
<evidence type="ECO:0000259" key="11">
    <source>
        <dbReference type="PROSITE" id="PS50109"/>
    </source>
</evidence>
<dbReference type="PROSITE" id="PS50109">
    <property type="entry name" value="HIS_KIN"/>
    <property type="match status" value="1"/>
</dbReference>
<dbReference type="InterPro" id="IPR013655">
    <property type="entry name" value="PAS_fold_3"/>
</dbReference>
<gene>
    <name evidence="14" type="ORF">SAMN02745121_02224</name>
</gene>
<evidence type="ECO:0000256" key="9">
    <source>
        <dbReference type="SAM" id="Coils"/>
    </source>
</evidence>
<dbReference type="Gene3D" id="1.10.287.130">
    <property type="match status" value="1"/>
</dbReference>
<evidence type="ECO:0000256" key="1">
    <source>
        <dbReference type="ARBA" id="ARBA00000085"/>
    </source>
</evidence>
<keyword evidence="10" id="KW-1133">Transmembrane helix</keyword>
<dbReference type="SUPFAM" id="SSF55785">
    <property type="entry name" value="PYP-like sensor domain (PAS domain)"/>
    <property type="match status" value="1"/>
</dbReference>
<evidence type="ECO:0000256" key="5">
    <source>
        <dbReference type="ARBA" id="ARBA00022777"/>
    </source>
</evidence>
<dbReference type="PANTHER" id="PTHR43047">
    <property type="entry name" value="TWO-COMPONENT HISTIDINE PROTEIN KINASE"/>
    <property type="match status" value="1"/>
</dbReference>
<dbReference type="AlphaFoldDB" id="A0A1I1WB61"/>
<evidence type="ECO:0000256" key="3">
    <source>
        <dbReference type="ARBA" id="ARBA00022553"/>
    </source>
</evidence>
<evidence type="ECO:0000256" key="10">
    <source>
        <dbReference type="SAM" id="Phobius"/>
    </source>
</evidence>
<dbReference type="Pfam" id="PF02518">
    <property type="entry name" value="HATPase_c"/>
    <property type="match status" value="1"/>
</dbReference>
<dbReference type="Gene3D" id="3.40.50.2300">
    <property type="match status" value="1"/>
</dbReference>
<organism evidence="14 15">
    <name type="scientific">Nannocystis exedens</name>
    <dbReference type="NCBI Taxonomy" id="54"/>
    <lineage>
        <taxon>Bacteria</taxon>
        <taxon>Pseudomonadati</taxon>
        <taxon>Myxococcota</taxon>
        <taxon>Polyangia</taxon>
        <taxon>Nannocystales</taxon>
        <taxon>Nannocystaceae</taxon>
        <taxon>Nannocystis</taxon>
    </lineage>
</organism>
<dbReference type="InterPro" id="IPR000014">
    <property type="entry name" value="PAS"/>
</dbReference>
<evidence type="ECO:0000256" key="2">
    <source>
        <dbReference type="ARBA" id="ARBA00012438"/>
    </source>
</evidence>
<dbReference type="InterPro" id="IPR035965">
    <property type="entry name" value="PAS-like_dom_sf"/>
</dbReference>
<keyword evidence="4" id="KW-0808">Transferase</keyword>
<dbReference type="PRINTS" id="PR00344">
    <property type="entry name" value="BCTRLSENSOR"/>
</dbReference>
<proteinExistence type="predicted"/>
<dbReference type="PROSITE" id="PS50113">
    <property type="entry name" value="PAC"/>
    <property type="match status" value="1"/>
</dbReference>
<dbReference type="CDD" id="cd00130">
    <property type="entry name" value="PAS"/>
    <property type="match status" value="1"/>
</dbReference>
<dbReference type="EC" id="2.7.13.3" evidence="2"/>
<dbReference type="SUPFAM" id="SSF55874">
    <property type="entry name" value="ATPase domain of HSP90 chaperone/DNA topoisomerase II/histidine kinase"/>
    <property type="match status" value="1"/>
</dbReference>
<evidence type="ECO:0000256" key="7">
    <source>
        <dbReference type="ARBA" id="ARBA00023136"/>
    </source>
</evidence>
<dbReference type="Pfam" id="PF08447">
    <property type="entry name" value="PAS_3"/>
    <property type="match status" value="1"/>
</dbReference>
<dbReference type="InterPro" id="IPR003661">
    <property type="entry name" value="HisK_dim/P_dom"/>
</dbReference>
<keyword evidence="15" id="KW-1185">Reference proteome</keyword>
<dbReference type="CDD" id="cd00082">
    <property type="entry name" value="HisKA"/>
    <property type="match status" value="1"/>
</dbReference>
<evidence type="ECO:0000256" key="8">
    <source>
        <dbReference type="PROSITE-ProRule" id="PRU00169"/>
    </source>
</evidence>
<dbReference type="Gene3D" id="3.30.565.10">
    <property type="entry name" value="Histidine kinase-like ATPase, C-terminal domain"/>
    <property type="match status" value="1"/>
</dbReference>
<keyword evidence="5" id="KW-0418">Kinase</keyword>
<dbReference type="NCBIfam" id="TIGR00229">
    <property type="entry name" value="sensory_box"/>
    <property type="match status" value="1"/>
</dbReference>
<keyword evidence="7 10" id="KW-0472">Membrane</keyword>
<dbReference type="GO" id="GO:0000155">
    <property type="term" value="F:phosphorelay sensor kinase activity"/>
    <property type="evidence" value="ECO:0007669"/>
    <property type="project" value="InterPro"/>
</dbReference>
<dbReference type="CDD" id="cd17580">
    <property type="entry name" value="REC_2_DhkD-like"/>
    <property type="match status" value="1"/>
</dbReference>
<evidence type="ECO:0000256" key="6">
    <source>
        <dbReference type="ARBA" id="ARBA00023012"/>
    </source>
</evidence>
<feature type="domain" description="PAC" evidence="13">
    <location>
        <begin position="227"/>
        <end position="280"/>
    </location>
</feature>
<sequence length="664" mass="72203">MTPSDRTSSERPSARASVETAARWPLSLLSAAGAVILALALAGPLGGVFFAVPLAVLSLSAQVTGTAPSLVSTALATTGLGAWMLATDGGPSAKEALQLVAFLATGSVISVVSGSLRAGRARDVEARIAAARAAEDAERQAAETRVALEAVRASELQFQQLADSMPQIVWACQPDGSPYYYNRRWYELSGVPVGIIGEASWLRVLHPDERQHCMDVWHESVRTGKPFQIEYRFKFPTVDEYRWYLGRALAVRDEAGRVVRWYGTSTDIHDAKRTEAALRASEERHRALAEALREADRRKDEFLAMLSHELRNPLAPIKNSLYILSHAAPGSERARRAEEVIERQIEHMTRLIDDLLDVTRISRRKIQLRRTTVEMNELVRRTVEDHRSVFERSGVSLELALADRPAWVDGDPTRLSQIVGNLLQNAAKFTGPGGWARVSVAASETDVLVRVRDSGMGIEPDMLPLLFNPFTQADNTLDRSRGGLGLGLALVKGLVELHDGEVRAASEGPNRGSEFTVRLPAIAAPAGEAAASAPSSHASLGRILVIEDNLDAAETLKDALELGDHEVCLAHSGPEGLARVQTFRPDVVLCDIGLPGMDGYEVARAIRADPTQRATKLVALTGYASPDDRQRARDAGFDRHLGKPPDLDTLLQILQELVRARTSA</sequence>
<dbReference type="InterPro" id="IPR036097">
    <property type="entry name" value="HisK_dim/P_sf"/>
</dbReference>
<evidence type="ECO:0000259" key="13">
    <source>
        <dbReference type="PROSITE" id="PS50113"/>
    </source>
</evidence>
<keyword evidence="10" id="KW-0812">Transmembrane</keyword>
<dbReference type="GO" id="GO:0009927">
    <property type="term" value="F:histidine phosphotransfer kinase activity"/>
    <property type="evidence" value="ECO:0007669"/>
    <property type="project" value="TreeGrafter"/>
</dbReference>
<dbReference type="SUPFAM" id="SSF52172">
    <property type="entry name" value="CheY-like"/>
    <property type="match status" value="1"/>
</dbReference>
<dbReference type="InterPro" id="IPR036890">
    <property type="entry name" value="HATPase_C_sf"/>
</dbReference>
<name>A0A1I1WB61_9BACT</name>
<dbReference type="SMART" id="SM00448">
    <property type="entry name" value="REC"/>
    <property type="match status" value="1"/>
</dbReference>
<evidence type="ECO:0000313" key="15">
    <source>
        <dbReference type="Proteomes" id="UP000199400"/>
    </source>
</evidence>
<feature type="transmembrane region" description="Helical" evidence="10">
    <location>
        <begin position="69"/>
        <end position="86"/>
    </location>
</feature>
<dbReference type="Pfam" id="PF00072">
    <property type="entry name" value="Response_reg"/>
    <property type="match status" value="1"/>
</dbReference>
<dbReference type="InterPro" id="IPR005467">
    <property type="entry name" value="His_kinase_dom"/>
</dbReference>
<protein>
    <recommendedName>
        <fullName evidence="2">histidine kinase</fullName>
        <ecNumber evidence="2">2.7.13.3</ecNumber>
    </recommendedName>
</protein>
<dbReference type="FunFam" id="3.30.450.20:FF:000099">
    <property type="entry name" value="Sensory box sensor histidine kinase"/>
    <property type="match status" value="1"/>
</dbReference>
<dbReference type="SMART" id="SM00387">
    <property type="entry name" value="HATPase_c"/>
    <property type="match status" value="1"/>
</dbReference>
<feature type="coiled-coil region" evidence="9">
    <location>
        <begin position="271"/>
        <end position="298"/>
    </location>
</feature>
<dbReference type="InterPro" id="IPR003594">
    <property type="entry name" value="HATPase_dom"/>
</dbReference>
<dbReference type="SUPFAM" id="SSF47384">
    <property type="entry name" value="Homodimeric domain of signal transducing histidine kinase"/>
    <property type="match status" value="1"/>
</dbReference>
<accession>A0A1I1WB61</accession>
<dbReference type="InterPro" id="IPR004358">
    <property type="entry name" value="Sig_transdc_His_kin-like_C"/>
</dbReference>
<dbReference type="InterPro" id="IPR000700">
    <property type="entry name" value="PAS-assoc_C"/>
</dbReference>
<dbReference type="FunFam" id="3.30.565.10:FF:000006">
    <property type="entry name" value="Sensor histidine kinase WalK"/>
    <property type="match status" value="1"/>
</dbReference>
<feature type="domain" description="Histidine kinase" evidence="11">
    <location>
        <begin position="305"/>
        <end position="523"/>
    </location>
</feature>
<dbReference type="Pfam" id="PF00512">
    <property type="entry name" value="HisKA"/>
    <property type="match status" value="1"/>
</dbReference>
<dbReference type="PROSITE" id="PS50110">
    <property type="entry name" value="RESPONSE_REGULATORY"/>
    <property type="match status" value="1"/>
</dbReference>
<dbReference type="InterPro" id="IPR001789">
    <property type="entry name" value="Sig_transdc_resp-reg_receiver"/>
</dbReference>
<dbReference type="GO" id="GO:0005886">
    <property type="term" value="C:plasma membrane"/>
    <property type="evidence" value="ECO:0007669"/>
    <property type="project" value="TreeGrafter"/>
</dbReference>
<keyword evidence="3 8" id="KW-0597">Phosphoprotein</keyword>
<evidence type="ECO:0000313" key="14">
    <source>
        <dbReference type="EMBL" id="SFD92387.1"/>
    </source>
</evidence>
<dbReference type="Proteomes" id="UP000199400">
    <property type="component" value="Unassembled WGS sequence"/>
</dbReference>
<dbReference type="Gene3D" id="3.30.450.20">
    <property type="entry name" value="PAS domain"/>
    <property type="match status" value="1"/>
</dbReference>
<evidence type="ECO:0000259" key="12">
    <source>
        <dbReference type="PROSITE" id="PS50110"/>
    </source>
</evidence>
<dbReference type="EMBL" id="FOMX01000006">
    <property type="protein sequence ID" value="SFD92387.1"/>
    <property type="molecule type" value="Genomic_DNA"/>
</dbReference>
<evidence type="ECO:0000256" key="4">
    <source>
        <dbReference type="ARBA" id="ARBA00022679"/>
    </source>
</evidence>
<feature type="modified residue" description="4-aspartylphosphate" evidence="8">
    <location>
        <position position="591"/>
    </location>
</feature>
<feature type="transmembrane region" description="Helical" evidence="10">
    <location>
        <begin position="31"/>
        <end position="57"/>
    </location>
</feature>
<feature type="domain" description="Response regulatory" evidence="12">
    <location>
        <begin position="542"/>
        <end position="658"/>
    </location>
</feature>